<dbReference type="eggNOG" id="COG1211">
    <property type="taxonomic scope" value="Bacteria"/>
</dbReference>
<dbReference type="PANTHER" id="PTHR32125:SF4">
    <property type="entry name" value="2-C-METHYL-D-ERYTHRITOL 4-PHOSPHATE CYTIDYLYLTRANSFERASE, CHLOROPLASTIC"/>
    <property type="match status" value="1"/>
</dbReference>
<dbReference type="Gene3D" id="3.90.550.10">
    <property type="entry name" value="Spore Coat Polysaccharide Biosynthesis Protein SpsA, Chain A"/>
    <property type="match status" value="1"/>
</dbReference>
<evidence type="ECO:0000313" key="8">
    <source>
        <dbReference type="EMBL" id="SNV31970.1"/>
    </source>
</evidence>
<name>A0A239WD04_9ACTN</name>
<dbReference type="NCBIfam" id="TIGR00453">
    <property type="entry name" value="ispD"/>
    <property type="match status" value="1"/>
</dbReference>
<evidence type="ECO:0000256" key="7">
    <source>
        <dbReference type="HAMAP-Rule" id="MF_00108"/>
    </source>
</evidence>
<dbReference type="Pfam" id="PF01128">
    <property type="entry name" value="IspD"/>
    <property type="match status" value="1"/>
</dbReference>
<dbReference type="InterPro" id="IPR018294">
    <property type="entry name" value="ISPD_synthase_CS"/>
</dbReference>
<comment type="catalytic activity">
    <reaction evidence="1 7">
        <text>2-C-methyl-D-erythritol 4-phosphate + CTP + H(+) = 4-CDP-2-C-methyl-D-erythritol + diphosphate</text>
        <dbReference type="Rhea" id="RHEA:13429"/>
        <dbReference type="ChEBI" id="CHEBI:15378"/>
        <dbReference type="ChEBI" id="CHEBI:33019"/>
        <dbReference type="ChEBI" id="CHEBI:37563"/>
        <dbReference type="ChEBI" id="CHEBI:57823"/>
        <dbReference type="ChEBI" id="CHEBI:58262"/>
        <dbReference type="EC" id="2.7.7.60"/>
    </reaction>
</comment>
<comment type="pathway">
    <text evidence="2 7">Isoprenoid biosynthesis; isopentenyl diphosphate biosynthesis via DXP pathway; isopentenyl diphosphate from 1-deoxy-D-xylulose 5-phosphate: step 2/6.</text>
</comment>
<keyword evidence="6 7" id="KW-0414">Isoprene biosynthesis</keyword>
<dbReference type="PROSITE" id="PS01295">
    <property type="entry name" value="ISPD"/>
    <property type="match status" value="1"/>
</dbReference>
<dbReference type="RefSeq" id="WP_021103947.1">
    <property type="nucleotide sequence ID" value="NZ_JAWMSD010000009.1"/>
</dbReference>
<proteinExistence type="inferred from homology"/>
<reference evidence="8 9" key="1">
    <citation type="submission" date="2017-06" db="EMBL/GenBank/DDBJ databases">
        <authorList>
            <consortium name="Pathogen Informatics"/>
        </authorList>
    </citation>
    <scope>NUCLEOTIDE SEQUENCE [LARGE SCALE GENOMIC DNA]</scope>
    <source>
        <strain evidence="8 9">NCTC11865</strain>
    </source>
</reference>
<evidence type="ECO:0000313" key="9">
    <source>
        <dbReference type="Proteomes" id="UP000215332"/>
    </source>
</evidence>
<evidence type="ECO:0000256" key="5">
    <source>
        <dbReference type="ARBA" id="ARBA00022695"/>
    </source>
</evidence>
<feature type="site" description="Positions MEP for the nucleophilic attack" evidence="7">
    <location>
        <position position="213"/>
    </location>
</feature>
<evidence type="ECO:0000256" key="6">
    <source>
        <dbReference type="ARBA" id="ARBA00023229"/>
    </source>
</evidence>
<feature type="site" description="Transition state stabilizer" evidence="7">
    <location>
        <position position="17"/>
    </location>
</feature>
<evidence type="ECO:0000256" key="2">
    <source>
        <dbReference type="ARBA" id="ARBA00004787"/>
    </source>
</evidence>
<dbReference type="CDD" id="cd02516">
    <property type="entry name" value="CDP-ME_synthetase"/>
    <property type="match status" value="1"/>
</dbReference>
<dbReference type="GO" id="GO:0019288">
    <property type="term" value="P:isopentenyl diphosphate biosynthetic process, methylerythritol 4-phosphate pathway"/>
    <property type="evidence" value="ECO:0007669"/>
    <property type="project" value="UniProtKB-UniRule"/>
</dbReference>
<dbReference type="UniPathway" id="UPA00056">
    <property type="reaction ID" value="UER00093"/>
</dbReference>
<comment type="function">
    <text evidence="7">Catalyzes the formation of 4-diphosphocytidyl-2-C-methyl-D-erythritol from CTP and 2-C-methyl-D-erythritol 4-phosphate (MEP).</text>
</comment>
<dbReference type="FunFam" id="3.90.550.10:FF:000003">
    <property type="entry name" value="2-C-methyl-D-erythritol 4-phosphate cytidylyltransferase"/>
    <property type="match status" value="1"/>
</dbReference>
<dbReference type="InterPro" id="IPR034683">
    <property type="entry name" value="IspD/TarI"/>
</dbReference>
<dbReference type="EC" id="2.7.7.60" evidence="7"/>
<dbReference type="SUPFAM" id="SSF53448">
    <property type="entry name" value="Nucleotide-diphospho-sugar transferases"/>
    <property type="match status" value="1"/>
</dbReference>
<dbReference type="GO" id="GO:0050518">
    <property type="term" value="F:2-C-methyl-D-erythritol 4-phosphate cytidylyltransferase activity"/>
    <property type="evidence" value="ECO:0007669"/>
    <property type="project" value="UniProtKB-UniRule"/>
</dbReference>
<dbReference type="Proteomes" id="UP000215332">
    <property type="component" value="Chromosome 1"/>
</dbReference>
<accession>A0A239WD04</accession>
<dbReference type="PANTHER" id="PTHR32125">
    <property type="entry name" value="2-C-METHYL-D-ERYTHRITOL 4-PHOSPHATE CYTIDYLYLTRANSFERASE, CHLOROPLASTIC"/>
    <property type="match status" value="1"/>
</dbReference>
<comment type="similarity">
    <text evidence="3 7">Belongs to the IspD/TarI cytidylyltransferase family. IspD subfamily.</text>
</comment>
<feature type="site" description="Positions MEP for the nucleophilic attack" evidence="7">
    <location>
        <position position="157"/>
    </location>
</feature>
<evidence type="ECO:0000256" key="1">
    <source>
        <dbReference type="ARBA" id="ARBA00001282"/>
    </source>
</evidence>
<dbReference type="InterPro" id="IPR001228">
    <property type="entry name" value="IspD"/>
</dbReference>
<dbReference type="KEGG" id="cgrn:4412665_00708"/>
<evidence type="ECO:0000256" key="4">
    <source>
        <dbReference type="ARBA" id="ARBA00022679"/>
    </source>
</evidence>
<dbReference type="InterPro" id="IPR029044">
    <property type="entry name" value="Nucleotide-diphossugar_trans"/>
</dbReference>
<organism evidence="8 9">
    <name type="scientific">Cutibacterium granulosum</name>
    <dbReference type="NCBI Taxonomy" id="33011"/>
    <lineage>
        <taxon>Bacteria</taxon>
        <taxon>Bacillati</taxon>
        <taxon>Actinomycetota</taxon>
        <taxon>Actinomycetes</taxon>
        <taxon>Propionibacteriales</taxon>
        <taxon>Propionibacteriaceae</taxon>
        <taxon>Cutibacterium</taxon>
    </lineage>
</organism>
<evidence type="ECO:0000256" key="3">
    <source>
        <dbReference type="ARBA" id="ARBA00009789"/>
    </source>
</evidence>
<keyword evidence="4 7" id="KW-0808">Transferase</keyword>
<feature type="site" description="Transition state stabilizer" evidence="7">
    <location>
        <position position="24"/>
    </location>
</feature>
<sequence length="266" mass="28244">MDEPIVAIVMAAGIGSRFGGPIPKQVTELAGKAVVAVAVESLAAGGCSRAVVVVKEGMENHVRFALAAAPIPVHFVTGGNSRQESVRRGLEFVDSHPVLSKASKVLIHDAVRPLVPAYVVADVIKALDDGATAVAPAMPVVDTIRQVDGDTSTVVDRDTLRAIQTPQGFDRATITQCHRRMADDGVKVTDDLSCCELYDHQITLVEGSRAAMKITEPIDIDIAEVFSRAAAGAGNHSGKRVRLMATKVREKGGMFIRHVRRAIPGK</sequence>
<dbReference type="AlphaFoldDB" id="A0A239WD04"/>
<protein>
    <recommendedName>
        <fullName evidence="7">2-C-methyl-D-erythritol 4-phosphate cytidylyltransferase</fullName>
        <ecNumber evidence="7">2.7.7.60</ecNumber>
    </recommendedName>
    <alternativeName>
        <fullName evidence="7">4-diphosphocytidyl-2C-methyl-D-erythritol synthase</fullName>
    </alternativeName>
    <alternativeName>
        <fullName evidence="7">MEP cytidylyltransferase</fullName>
        <shortName evidence="7">MCT</shortName>
    </alternativeName>
</protein>
<gene>
    <name evidence="7 8" type="primary">ispD</name>
    <name evidence="8" type="ORF">SAMEA4412665_00708</name>
</gene>
<dbReference type="HAMAP" id="MF_00108">
    <property type="entry name" value="IspD"/>
    <property type="match status" value="1"/>
</dbReference>
<dbReference type="EMBL" id="LT906441">
    <property type="protein sequence ID" value="SNV31970.1"/>
    <property type="molecule type" value="Genomic_DNA"/>
</dbReference>
<dbReference type="InterPro" id="IPR050088">
    <property type="entry name" value="IspD/TarI_cytidylyltransf_bact"/>
</dbReference>
<keyword evidence="5 7" id="KW-0548">Nucleotidyltransferase</keyword>